<organism evidence="1 2">
    <name type="scientific">Phialophora macrospora</name>
    <dbReference type="NCBI Taxonomy" id="1851006"/>
    <lineage>
        <taxon>Eukaryota</taxon>
        <taxon>Fungi</taxon>
        <taxon>Dikarya</taxon>
        <taxon>Ascomycota</taxon>
        <taxon>Pezizomycotina</taxon>
        <taxon>Eurotiomycetes</taxon>
        <taxon>Chaetothyriomycetidae</taxon>
        <taxon>Chaetothyriales</taxon>
        <taxon>Herpotrichiellaceae</taxon>
        <taxon>Phialophora</taxon>
    </lineage>
</organism>
<dbReference type="STRING" id="5601.A0A0D2F713"/>
<gene>
    <name evidence="1" type="ORF">PV04_08741</name>
</gene>
<dbReference type="Proteomes" id="UP000054266">
    <property type="component" value="Unassembled WGS sequence"/>
</dbReference>
<dbReference type="HOGENOM" id="CLU_037135_0_0_1"/>
<dbReference type="InterPro" id="IPR053175">
    <property type="entry name" value="DHMBA_Reg_Transcription_Factor"/>
</dbReference>
<dbReference type="AlphaFoldDB" id="A0A0D2F713"/>
<proteinExistence type="predicted"/>
<dbReference type="EMBL" id="KN846961">
    <property type="protein sequence ID" value="KIW63763.1"/>
    <property type="molecule type" value="Genomic_DNA"/>
</dbReference>
<evidence type="ECO:0000313" key="2">
    <source>
        <dbReference type="Proteomes" id="UP000054266"/>
    </source>
</evidence>
<reference evidence="1 2" key="1">
    <citation type="submission" date="2015-01" db="EMBL/GenBank/DDBJ databases">
        <title>The Genome Sequence of Capronia semiimmersa CBS27337.</title>
        <authorList>
            <consortium name="The Broad Institute Genomics Platform"/>
            <person name="Cuomo C."/>
            <person name="de Hoog S."/>
            <person name="Gorbushina A."/>
            <person name="Stielow B."/>
            <person name="Teixiera M."/>
            <person name="Abouelleil A."/>
            <person name="Chapman S.B."/>
            <person name="Priest M."/>
            <person name="Young S.K."/>
            <person name="Wortman J."/>
            <person name="Nusbaum C."/>
            <person name="Birren B."/>
        </authorList>
    </citation>
    <scope>NUCLEOTIDE SEQUENCE [LARGE SCALE GENOMIC DNA]</scope>
    <source>
        <strain evidence="1 2">CBS 27337</strain>
    </source>
</reference>
<protein>
    <submittedName>
        <fullName evidence="1">Uncharacterized protein</fullName>
    </submittedName>
</protein>
<keyword evidence="2" id="KW-1185">Reference proteome</keyword>
<evidence type="ECO:0000313" key="1">
    <source>
        <dbReference type="EMBL" id="KIW63763.1"/>
    </source>
</evidence>
<name>A0A0D2F713_9EURO</name>
<accession>A0A0D2F713</accession>
<sequence length="508" mass="56861">MKEGLAAATVRGSKGSVRDIVFLIRVLFEGKRAVPHSARHQEVFANQHSGFILNQHSLPRKPGTVRNLSGNAAEQAVCYTLRQLEATSQMYQSPAFSFFQQVLSESGRDSCVHAALRSVGAVNLANRSPTVDMRSLVDLEHANALCGVTAALADPKERLRDATLIAVWLLGIRELFASITGSNHVCSRQTHINGTLLLLHLRGDEQFSHPRGRYLFRTVLSAMVRTPRKVNTPSYSANRIQHWRPLFASEAPTQDYLLLESQVHKAAPVIPSASLKLRDFFHGVCQLRSRIKNLLSFAEDLSVGKRLQKAKSYLKTAARLEWKATGWCDILRWHPRQIYENSPPHSPPGTSSTAGTPFRLYYFEDSAGFFHWNRYFVARICLHASVLDVLEIIADHLHPDNIAERERQALTGYISLHTTLVQETIRDFLGTFDYAFGDVDEEACVRTVPTAATAAGLTSTKYRFVNGHTTLQIQPPLAYLTTLKHLGLGQRDAMLLAQERIRAEFSVR</sequence>
<dbReference type="PANTHER" id="PTHR38791">
    <property type="entry name" value="ZN(II)2CYS6 TRANSCRIPTION FACTOR (EUROFUNG)-RELATED-RELATED"/>
    <property type="match status" value="1"/>
</dbReference>